<comment type="caution">
    <text evidence="2">The sequence shown here is derived from an EMBL/GenBank/DDBJ whole genome shotgun (WGS) entry which is preliminary data.</text>
</comment>
<feature type="chain" id="PRO_5031331257" evidence="1">
    <location>
        <begin position="19"/>
        <end position="132"/>
    </location>
</feature>
<name>A0A7W8EBZ8_9BACT</name>
<keyword evidence="1" id="KW-0732">Signal</keyword>
<evidence type="ECO:0000313" key="3">
    <source>
        <dbReference type="Proteomes" id="UP000584867"/>
    </source>
</evidence>
<proteinExistence type="predicted"/>
<dbReference type="RefSeq" id="WP_184257550.1">
    <property type="nucleotide sequence ID" value="NZ_JACHIO010000014.1"/>
</dbReference>
<dbReference type="Proteomes" id="UP000584867">
    <property type="component" value="Unassembled WGS sequence"/>
</dbReference>
<evidence type="ECO:0000256" key="1">
    <source>
        <dbReference type="SAM" id="SignalP"/>
    </source>
</evidence>
<dbReference type="EMBL" id="JACHIO010000014">
    <property type="protein sequence ID" value="MBB5065120.1"/>
    <property type="molecule type" value="Genomic_DNA"/>
</dbReference>
<organism evidence="2 3">
    <name type="scientific">Granulicella mallensis</name>
    <dbReference type="NCBI Taxonomy" id="940614"/>
    <lineage>
        <taxon>Bacteria</taxon>
        <taxon>Pseudomonadati</taxon>
        <taxon>Acidobacteriota</taxon>
        <taxon>Terriglobia</taxon>
        <taxon>Terriglobales</taxon>
        <taxon>Acidobacteriaceae</taxon>
        <taxon>Granulicella</taxon>
    </lineage>
</organism>
<accession>A0A7W8EBZ8</accession>
<feature type="signal peptide" evidence="1">
    <location>
        <begin position="1"/>
        <end position="18"/>
    </location>
</feature>
<sequence length="132" mass="14278">MKKLVLALLLMQAPFIFAAKPSSNPADYPILVHVVVSRFISGRMGDVGYQELDAIIDGQQVELQSEGGSGQGVLALGDYKAQLSNTNFIPKRLNGYDTFVVYRFLLPDGTIRDFDVVGLGPKADTPSAPTHP</sequence>
<reference evidence="2 3" key="1">
    <citation type="submission" date="2020-08" db="EMBL/GenBank/DDBJ databases">
        <title>Genomic Encyclopedia of Type Strains, Phase IV (KMG-V): Genome sequencing to study the core and pangenomes of soil and plant-associated prokaryotes.</title>
        <authorList>
            <person name="Whitman W."/>
        </authorList>
    </citation>
    <scope>NUCLEOTIDE SEQUENCE [LARGE SCALE GENOMIC DNA]</scope>
    <source>
        <strain evidence="2 3">X5P3</strain>
    </source>
</reference>
<dbReference type="AlphaFoldDB" id="A0A7W8EBZ8"/>
<gene>
    <name evidence="2" type="ORF">HDF15_003483</name>
</gene>
<evidence type="ECO:0000313" key="2">
    <source>
        <dbReference type="EMBL" id="MBB5065120.1"/>
    </source>
</evidence>
<protein>
    <submittedName>
        <fullName evidence="2">Uncharacterized protein</fullName>
    </submittedName>
</protein>